<reference evidence="2 3" key="1">
    <citation type="submission" date="2019-06" db="EMBL/GenBank/DDBJ databases">
        <title>Whole genome shotgun sequence of Zoogloea ramigera NBRC 15342.</title>
        <authorList>
            <person name="Hosoyama A."/>
            <person name="Uohara A."/>
            <person name="Ohji S."/>
            <person name="Ichikawa N."/>
        </authorList>
    </citation>
    <scope>NUCLEOTIDE SEQUENCE [LARGE SCALE GENOMIC DNA]</scope>
    <source>
        <strain evidence="2 3">NBRC 15342</strain>
    </source>
</reference>
<keyword evidence="1" id="KW-0812">Transmembrane</keyword>
<proteinExistence type="predicted"/>
<comment type="caution">
    <text evidence="2">The sequence shown here is derived from an EMBL/GenBank/DDBJ whole genome shotgun (WGS) entry which is preliminary data.</text>
</comment>
<name>A0A4Y4CWL4_ZOORA</name>
<dbReference type="Proteomes" id="UP000318422">
    <property type="component" value="Unassembled WGS sequence"/>
</dbReference>
<feature type="transmembrane region" description="Helical" evidence="1">
    <location>
        <begin position="32"/>
        <end position="53"/>
    </location>
</feature>
<evidence type="ECO:0000256" key="1">
    <source>
        <dbReference type="SAM" id="Phobius"/>
    </source>
</evidence>
<organism evidence="2 3">
    <name type="scientific">Zoogloea ramigera</name>
    <dbReference type="NCBI Taxonomy" id="350"/>
    <lineage>
        <taxon>Bacteria</taxon>
        <taxon>Pseudomonadati</taxon>
        <taxon>Pseudomonadota</taxon>
        <taxon>Betaproteobacteria</taxon>
        <taxon>Rhodocyclales</taxon>
        <taxon>Zoogloeaceae</taxon>
        <taxon>Zoogloea</taxon>
    </lineage>
</organism>
<keyword evidence="1" id="KW-1133">Transmembrane helix</keyword>
<protein>
    <recommendedName>
        <fullName evidence="4">VanZ-like domain-containing protein</fullName>
    </recommendedName>
</protein>
<accession>A0A4Y4CWL4</accession>
<keyword evidence="3" id="KW-1185">Reference proteome</keyword>
<feature type="transmembrane region" description="Helical" evidence="1">
    <location>
        <begin position="65"/>
        <end position="84"/>
    </location>
</feature>
<evidence type="ECO:0000313" key="3">
    <source>
        <dbReference type="Proteomes" id="UP000318422"/>
    </source>
</evidence>
<dbReference type="EMBL" id="BJNV01000046">
    <property type="protein sequence ID" value="GEC96512.1"/>
    <property type="molecule type" value="Genomic_DNA"/>
</dbReference>
<sequence length="143" mass="15488">MRPRPHGGYNAAPQRPRNPTMLTLLFRLPRPLLKSAFIAAVLVVFALTMMPLPEMTQVVSSQDKFEHAIAFLVLMLLGAGGWPGRGGRIAVGLSAYGLLIEICQHTLTTNRFGDPWDWVADSVGVAIGWLLVRRAARGGVASA</sequence>
<dbReference type="AlphaFoldDB" id="A0A4Y4CWL4"/>
<keyword evidence="1" id="KW-0472">Membrane</keyword>
<gene>
    <name evidence="2" type="ORF">ZRA01_25850</name>
</gene>
<evidence type="ECO:0000313" key="2">
    <source>
        <dbReference type="EMBL" id="GEC96512.1"/>
    </source>
</evidence>
<evidence type="ECO:0008006" key="4">
    <source>
        <dbReference type="Google" id="ProtNLM"/>
    </source>
</evidence>